<keyword evidence="5" id="KW-0489">Methyltransferase</keyword>
<dbReference type="InterPro" id="IPR036388">
    <property type="entry name" value="WH-like_DNA-bd_sf"/>
</dbReference>
<sequence length="161" mass="17650">MTTRFATYYAYRTPHGPVTIRARENGIANVAFGDAEMEGERRPSELTNRAATELLEYFAGKRRGFDLPLAPEGSDFQRAVWDGVLRIPYGETLTASQLARAIGRPGSHRATGAAVRRNPLAVLVPDHRVVDAHGRPPGADAASRLHGALLELERRHRDANA</sequence>
<proteinExistence type="predicted"/>
<dbReference type="EC" id="2.1.1.63" evidence="4"/>
<evidence type="ECO:0000313" key="4">
    <source>
        <dbReference type="EMBL" id="HJH43044.1"/>
    </source>
</evidence>
<dbReference type="Proteomes" id="UP000789325">
    <property type="component" value="Unassembled WGS sequence"/>
</dbReference>
<gene>
    <name evidence="5" type="ORF">C2L80_09550</name>
    <name evidence="4" type="ORF">K8V16_04525</name>
</gene>
<dbReference type="InterPro" id="IPR036631">
    <property type="entry name" value="MGMT_N_sf"/>
</dbReference>
<reference evidence="4" key="3">
    <citation type="submission" date="2021-09" db="EMBL/GenBank/DDBJ databases">
        <authorList>
            <person name="Gilroy R."/>
        </authorList>
    </citation>
    <scope>NUCLEOTIDE SEQUENCE</scope>
    <source>
        <strain evidence="4">USAMLcec12-2067</strain>
    </source>
</reference>
<dbReference type="Gene3D" id="1.10.10.10">
    <property type="entry name" value="Winged helix-like DNA-binding domain superfamily/Winged helix DNA-binding domain"/>
    <property type="match status" value="1"/>
</dbReference>
<dbReference type="PANTHER" id="PTHR10815">
    <property type="entry name" value="METHYLATED-DNA--PROTEIN-CYSTEINE METHYLTRANSFERASE"/>
    <property type="match status" value="1"/>
</dbReference>
<comment type="caution">
    <text evidence="5">The sequence shown here is derived from an EMBL/GenBank/DDBJ whole genome shotgun (WGS) entry which is preliminary data.</text>
</comment>
<protein>
    <submittedName>
        <fullName evidence="5">Cysteine methyltransferase</fullName>
    </submittedName>
    <submittedName>
        <fullName evidence="4">Methylated-DNA--[protein]-cysteine S-methyltransferase</fullName>
        <ecNumber evidence="4">2.1.1.63</ecNumber>
    </submittedName>
</protein>
<evidence type="ECO:0000256" key="1">
    <source>
        <dbReference type="ARBA" id="ARBA00022763"/>
    </source>
</evidence>
<reference evidence="5 6" key="1">
    <citation type="journal article" date="2018" name="Int. J. Syst. Evol. Microbiol.">
        <title>Rubneribacter badeniensis gen. nov., sp. nov. and Enteroscipio rubneri gen. nov., sp. nov., new members of the Eggerthellaceae isolated from human faeces.</title>
        <authorList>
            <person name="Danylec N."/>
            <person name="Gobl A."/>
            <person name="Stoll D.A."/>
            <person name="Hetzer B."/>
            <person name="Kulling S.E."/>
            <person name="Huch M."/>
        </authorList>
    </citation>
    <scope>NUCLEOTIDE SEQUENCE [LARGE SCALE GENOMIC DNA]</scope>
    <source>
        <strain evidence="5 6">ResAG-85</strain>
    </source>
</reference>
<dbReference type="Pfam" id="PF01035">
    <property type="entry name" value="DNA_binding_1"/>
    <property type="match status" value="1"/>
</dbReference>
<dbReference type="SUPFAM" id="SSF46767">
    <property type="entry name" value="Methylated DNA-protein cysteine methyltransferase, C-terminal domain"/>
    <property type="match status" value="1"/>
</dbReference>
<organism evidence="5 6">
    <name type="scientific">Rubneribacter badeniensis</name>
    <dbReference type="NCBI Taxonomy" id="2070688"/>
    <lineage>
        <taxon>Bacteria</taxon>
        <taxon>Bacillati</taxon>
        <taxon>Actinomycetota</taxon>
        <taxon>Coriobacteriia</taxon>
        <taxon>Eggerthellales</taxon>
        <taxon>Eggerthellaceae</taxon>
        <taxon>Rubneribacter</taxon>
    </lineage>
</organism>
<dbReference type="Pfam" id="PF02870">
    <property type="entry name" value="Methyltransf_1N"/>
    <property type="match status" value="1"/>
</dbReference>
<dbReference type="InterPro" id="IPR008332">
    <property type="entry name" value="MethylG_MeTrfase_N"/>
</dbReference>
<dbReference type="InterPro" id="IPR014048">
    <property type="entry name" value="MethylDNA_cys_MeTrfase_DNA-bd"/>
</dbReference>
<dbReference type="NCBIfam" id="TIGR00589">
    <property type="entry name" value="ogt"/>
    <property type="match status" value="1"/>
</dbReference>
<evidence type="ECO:0000259" key="2">
    <source>
        <dbReference type="Pfam" id="PF01035"/>
    </source>
</evidence>
<feature type="domain" description="Methylated-DNA-[protein]-cysteine S-methyltransferase DNA binding" evidence="2">
    <location>
        <begin position="75"/>
        <end position="154"/>
    </location>
</feature>
<dbReference type="GO" id="GO:0006281">
    <property type="term" value="P:DNA repair"/>
    <property type="evidence" value="ECO:0007669"/>
    <property type="project" value="InterPro"/>
</dbReference>
<dbReference type="CDD" id="cd06445">
    <property type="entry name" value="ATase"/>
    <property type="match status" value="1"/>
</dbReference>
<evidence type="ECO:0000313" key="5">
    <source>
        <dbReference type="EMBL" id="PNV64876.1"/>
    </source>
</evidence>
<keyword evidence="5" id="KW-0808">Transferase</keyword>
<evidence type="ECO:0000313" key="6">
    <source>
        <dbReference type="Proteomes" id="UP000236488"/>
    </source>
</evidence>
<keyword evidence="1" id="KW-0227">DNA damage</keyword>
<dbReference type="PANTHER" id="PTHR10815:SF13">
    <property type="entry name" value="METHYLATED-DNA--PROTEIN-CYSTEINE METHYLTRANSFERASE"/>
    <property type="match status" value="1"/>
</dbReference>
<accession>A0A2K2U3G4</accession>
<dbReference type="RefSeq" id="WP_103263102.1">
    <property type="nucleotide sequence ID" value="NZ_PPEL01000061.1"/>
</dbReference>
<reference evidence="4" key="2">
    <citation type="journal article" date="2021" name="PeerJ">
        <title>Extensive microbial diversity within the chicken gut microbiome revealed by metagenomics and culture.</title>
        <authorList>
            <person name="Gilroy R."/>
            <person name="Ravi A."/>
            <person name="Getino M."/>
            <person name="Pursley I."/>
            <person name="Horton D.L."/>
            <person name="Alikhan N.F."/>
            <person name="Baker D."/>
            <person name="Gharbi K."/>
            <person name="Hall N."/>
            <person name="Watson M."/>
            <person name="Adriaenssens E.M."/>
            <person name="Foster-Nyarko E."/>
            <person name="Jarju S."/>
            <person name="Secka A."/>
            <person name="Antonio M."/>
            <person name="Oren A."/>
            <person name="Chaudhuri R.R."/>
            <person name="La Ragione R."/>
            <person name="Hildebrand F."/>
            <person name="Pallen M.J."/>
        </authorList>
    </citation>
    <scope>NUCLEOTIDE SEQUENCE</scope>
    <source>
        <strain evidence="4">USAMLcec12-2067</strain>
    </source>
</reference>
<name>A0A2K2U3G4_9ACTN</name>
<dbReference type="EMBL" id="PPEL01000061">
    <property type="protein sequence ID" value="PNV64876.1"/>
    <property type="molecule type" value="Genomic_DNA"/>
</dbReference>
<dbReference type="GO" id="GO:0003908">
    <property type="term" value="F:methylated-DNA-[protein]-cysteine S-methyltransferase activity"/>
    <property type="evidence" value="ECO:0007669"/>
    <property type="project" value="UniProtKB-EC"/>
</dbReference>
<dbReference type="InterPro" id="IPR036217">
    <property type="entry name" value="MethylDNA_cys_MeTrfase_DNAb"/>
</dbReference>
<dbReference type="SUPFAM" id="SSF53155">
    <property type="entry name" value="Methylated DNA-protein cysteine methyltransferase domain"/>
    <property type="match status" value="1"/>
</dbReference>
<dbReference type="Proteomes" id="UP000236488">
    <property type="component" value="Unassembled WGS sequence"/>
</dbReference>
<evidence type="ECO:0000259" key="3">
    <source>
        <dbReference type="Pfam" id="PF02870"/>
    </source>
</evidence>
<keyword evidence="6" id="KW-1185">Reference proteome</keyword>
<dbReference type="EMBL" id="DYZL01000088">
    <property type="protein sequence ID" value="HJH43044.1"/>
    <property type="molecule type" value="Genomic_DNA"/>
</dbReference>
<dbReference type="GO" id="GO:0032259">
    <property type="term" value="P:methylation"/>
    <property type="evidence" value="ECO:0007669"/>
    <property type="project" value="UniProtKB-KW"/>
</dbReference>
<dbReference type="Gene3D" id="3.30.160.70">
    <property type="entry name" value="Methylated DNA-protein cysteine methyltransferase domain"/>
    <property type="match status" value="1"/>
</dbReference>
<feature type="domain" description="Methylguanine DNA methyltransferase ribonuclease-like" evidence="3">
    <location>
        <begin position="8"/>
        <end position="71"/>
    </location>
</feature>
<dbReference type="AlphaFoldDB" id="A0A2K2U3G4"/>